<proteinExistence type="inferred from homology"/>
<feature type="domain" description="Aminoacyl-transfer RNA synthetases class-II family profile" evidence="9">
    <location>
        <begin position="5"/>
        <end position="343"/>
    </location>
</feature>
<comment type="similarity">
    <text evidence="1">Belongs to the class-II aminoacyl-tRNA synthetase family.</text>
</comment>
<dbReference type="PROSITE" id="PS50862">
    <property type="entry name" value="AA_TRNA_LIGASE_II"/>
    <property type="match status" value="1"/>
</dbReference>
<dbReference type="GO" id="GO:0005524">
    <property type="term" value="F:ATP binding"/>
    <property type="evidence" value="ECO:0007669"/>
    <property type="project" value="UniProtKB-KW"/>
</dbReference>
<dbReference type="InterPro" id="IPR002314">
    <property type="entry name" value="aa-tRNA-synt_IIb"/>
</dbReference>
<reference evidence="10" key="1">
    <citation type="submission" date="2018-05" db="EMBL/GenBank/DDBJ databases">
        <authorList>
            <person name="Lanie J.A."/>
            <person name="Ng W.-L."/>
            <person name="Kazmierczak K.M."/>
            <person name="Andrzejewski T.M."/>
            <person name="Davidsen T.M."/>
            <person name="Wayne K.J."/>
            <person name="Tettelin H."/>
            <person name="Glass J.I."/>
            <person name="Rusch D."/>
            <person name="Podicherti R."/>
            <person name="Tsui H.-C.T."/>
            <person name="Winkler M.E."/>
        </authorList>
    </citation>
    <scope>NUCLEOTIDE SEQUENCE</scope>
</reference>
<dbReference type="EMBL" id="UINC01000333">
    <property type="protein sequence ID" value="SUZ53497.1"/>
    <property type="molecule type" value="Genomic_DNA"/>
</dbReference>
<evidence type="ECO:0000256" key="2">
    <source>
        <dbReference type="ARBA" id="ARBA00012829"/>
    </source>
</evidence>
<dbReference type="InterPro" id="IPR006195">
    <property type="entry name" value="aa-tRNA-synth_II"/>
</dbReference>
<dbReference type="CDD" id="cd00858">
    <property type="entry name" value="GlyRS_anticodon"/>
    <property type="match status" value="1"/>
</dbReference>
<gene>
    <name evidence="10" type="ORF">METZ01_LOCUS6351</name>
</gene>
<dbReference type="InterPro" id="IPR002315">
    <property type="entry name" value="tRNA-synt_gly"/>
</dbReference>
<dbReference type="SUPFAM" id="SSF52954">
    <property type="entry name" value="Class II aaRS ABD-related"/>
    <property type="match status" value="1"/>
</dbReference>
<dbReference type="GO" id="GO:0005737">
    <property type="term" value="C:cytoplasm"/>
    <property type="evidence" value="ECO:0007669"/>
    <property type="project" value="InterPro"/>
</dbReference>
<accession>A0A381NG42</accession>
<dbReference type="PANTHER" id="PTHR10745:SF8">
    <property type="entry name" value="DNA POLYMERASE SUBUNIT GAMMA-2, MITOCHONDRIAL"/>
    <property type="match status" value="1"/>
</dbReference>
<dbReference type="Gene3D" id="3.40.50.800">
    <property type="entry name" value="Anticodon-binding domain"/>
    <property type="match status" value="1"/>
</dbReference>
<evidence type="ECO:0000259" key="9">
    <source>
        <dbReference type="PROSITE" id="PS50862"/>
    </source>
</evidence>
<dbReference type="InterPro" id="IPR036621">
    <property type="entry name" value="Anticodon-bd_dom_sf"/>
</dbReference>
<evidence type="ECO:0000256" key="5">
    <source>
        <dbReference type="ARBA" id="ARBA00022741"/>
    </source>
</evidence>
<dbReference type="EC" id="6.1.1.14" evidence="2"/>
<evidence type="ECO:0000256" key="7">
    <source>
        <dbReference type="ARBA" id="ARBA00022917"/>
    </source>
</evidence>
<dbReference type="NCBIfam" id="TIGR00389">
    <property type="entry name" value="glyS_dimeric"/>
    <property type="match status" value="1"/>
</dbReference>
<evidence type="ECO:0000256" key="6">
    <source>
        <dbReference type="ARBA" id="ARBA00022840"/>
    </source>
</evidence>
<dbReference type="GO" id="GO:0006426">
    <property type="term" value="P:glycyl-tRNA aminoacylation"/>
    <property type="evidence" value="ECO:0007669"/>
    <property type="project" value="InterPro"/>
</dbReference>
<dbReference type="HAMAP" id="MF_00253_B">
    <property type="entry name" value="Gly_tRNA_synth_B"/>
    <property type="match status" value="1"/>
</dbReference>
<organism evidence="10">
    <name type="scientific">marine metagenome</name>
    <dbReference type="NCBI Taxonomy" id="408172"/>
    <lineage>
        <taxon>unclassified sequences</taxon>
        <taxon>metagenomes</taxon>
        <taxon>ecological metagenomes</taxon>
    </lineage>
</organism>
<dbReference type="SUPFAM" id="SSF55681">
    <property type="entry name" value="Class II aaRS and biotin synthetases"/>
    <property type="match status" value="1"/>
</dbReference>
<keyword evidence="8" id="KW-0030">Aminoacyl-tRNA synthetase</keyword>
<dbReference type="NCBIfam" id="NF003211">
    <property type="entry name" value="PRK04173.1"/>
    <property type="match status" value="1"/>
</dbReference>
<evidence type="ECO:0000256" key="3">
    <source>
        <dbReference type="ARBA" id="ARBA00022490"/>
    </source>
</evidence>
<dbReference type="PANTHER" id="PTHR10745">
    <property type="entry name" value="GLYCYL-TRNA SYNTHETASE/DNA POLYMERASE SUBUNIT GAMMA-2"/>
    <property type="match status" value="1"/>
</dbReference>
<dbReference type="CDD" id="cd00774">
    <property type="entry name" value="GlyRS-like_core"/>
    <property type="match status" value="1"/>
</dbReference>
<dbReference type="InterPro" id="IPR022961">
    <property type="entry name" value="Gly_tRNA_ligase_bac"/>
</dbReference>
<keyword evidence="5" id="KW-0547">Nucleotide-binding</keyword>
<dbReference type="GO" id="GO:0004820">
    <property type="term" value="F:glycine-tRNA ligase activity"/>
    <property type="evidence" value="ECO:0007669"/>
    <property type="project" value="UniProtKB-EC"/>
</dbReference>
<keyword evidence="7" id="KW-0648">Protein biosynthesis</keyword>
<dbReference type="Pfam" id="PF00587">
    <property type="entry name" value="tRNA-synt_2b"/>
    <property type="match status" value="1"/>
</dbReference>
<evidence type="ECO:0000256" key="1">
    <source>
        <dbReference type="ARBA" id="ARBA00008226"/>
    </source>
</evidence>
<dbReference type="FunFam" id="3.40.50.800:FF:000002">
    <property type="entry name" value="Glycine--tRNA ligase"/>
    <property type="match status" value="1"/>
</dbReference>
<keyword evidence="4" id="KW-0436">Ligase</keyword>
<dbReference type="AlphaFoldDB" id="A0A381NG42"/>
<name>A0A381NG42_9ZZZZ</name>
<evidence type="ECO:0000256" key="8">
    <source>
        <dbReference type="ARBA" id="ARBA00023146"/>
    </source>
</evidence>
<evidence type="ECO:0000256" key="4">
    <source>
        <dbReference type="ARBA" id="ARBA00022598"/>
    </source>
</evidence>
<keyword evidence="6" id="KW-0067">ATP-binding</keyword>
<keyword evidence="3" id="KW-0963">Cytoplasm</keyword>
<dbReference type="InterPro" id="IPR027031">
    <property type="entry name" value="Gly-tRNA_synthase/POLG2"/>
</dbReference>
<dbReference type="InterPro" id="IPR033731">
    <property type="entry name" value="GlyRS-like_core"/>
</dbReference>
<dbReference type="InterPro" id="IPR004154">
    <property type="entry name" value="Anticodon-bd"/>
</dbReference>
<dbReference type="Gene3D" id="3.30.930.10">
    <property type="entry name" value="Bira Bifunctional Protein, Domain 2"/>
    <property type="match status" value="1"/>
</dbReference>
<dbReference type="Pfam" id="PF03129">
    <property type="entry name" value="HGTP_anticodon"/>
    <property type="match status" value="1"/>
</dbReference>
<sequence length="438" mass="50445">MVTADLMEKLVSLAKRRGYVFQSSEIYGGTGSVWDYGSLGVELKRNVKELWWSSMVHQREDVEGVDASILMHPRVWEASGHVESFTDPLVECTNCHRRFRMDLPKVRDGQCPVCGTKEAFTEPRLFNLMFKTFMGPVEDSSATVYLRPETAQGIFVNFLNIQGTTRQRVPFGIAQIGKAFRNEITPGNFIFRTREFEQAEMQFFVKPGDDEHVFEEWKDLRMQWHLGLGIRPEKLRFHEHGADELAHYCKKAFDIEYEFPFGWKEFEGIHNRTDYDLARHQEYSGKRLEYIDPASNERYIPYVVETSMGVDRTLLVLLADAYREEEVEGEKRVLLALKPKLAPLKAAVFPLVKKDGMPEIAMKLMGDLRSSGIPSFYDQSGAIGRRYRRQDEIGTPWCITVDGQSTEDGTVTVRNRDNLEQERVGGDQVVNWITDRLS</sequence>
<evidence type="ECO:0000313" key="10">
    <source>
        <dbReference type="EMBL" id="SUZ53497.1"/>
    </source>
</evidence>
<dbReference type="PRINTS" id="PR01043">
    <property type="entry name" value="TRNASYNTHGLY"/>
</dbReference>
<protein>
    <recommendedName>
        <fullName evidence="2">glycine--tRNA ligase</fullName>
        <ecNumber evidence="2">6.1.1.14</ecNumber>
    </recommendedName>
</protein>
<dbReference type="InterPro" id="IPR045864">
    <property type="entry name" value="aa-tRNA-synth_II/BPL/LPL"/>
</dbReference>
<dbReference type="GO" id="GO:0044281">
    <property type="term" value="P:small molecule metabolic process"/>
    <property type="evidence" value="ECO:0007669"/>
    <property type="project" value="UniProtKB-ARBA"/>
</dbReference>